<protein>
    <submittedName>
        <fullName evidence="2">Uncharacterized protein</fullName>
    </submittedName>
</protein>
<keyword evidence="1" id="KW-1133">Transmembrane helix</keyword>
<keyword evidence="3" id="KW-1185">Reference proteome</keyword>
<evidence type="ECO:0000256" key="1">
    <source>
        <dbReference type="SAM" id="Phobius"/>
    </source>
</evidence>
<reference evidence="2 3" key="1">
    <citation type="submission" date="2019-07" db="EMBL/GenBank/DDBJ databases">
        <title>Genome sequencing for Formosa sp. PS13.</title>
        <authorList>
            <person name="Park S.-J."/>
        </authorList>
    </citation>
    <scope>NUCLEOTIDE SEQUENCE [LARGE SCALE GENOMIC DNA]</scope>
    <source>
        <strain evidence="2 3">PS13</strain>
    </source>
</reference>
<organism evidence="2 3">
    <name type="scientific">Formosa sediminum</name>
    <dbReference type="NCBI Taxonomy" id="2594004"/>
    <lineage>
        <taxon>Bacteria</taxon>
        <taxon>Pseudomonadati</taxon>
        <taxon>Bacteroidota</taxon>
        <taxon>Flavobacteriia</taxon>
        <taxon>Flavobacteriales</taxon>
        <taxon>Flavobacteriaceae</taxon>
        <taxon>Formosa</taxon>
    </lineage>
</organism>
<evidence type="ECO:0000313" key="2">
    <source>
        <dbReference type="EMBL" id="QDO94472.1"/>
    </source>
</evidence>
<sequence length="204" mass="22660">MAEIKIEKKKPIWPWIVGLLLVLAVIIFLFYASSKADADDTNTNPFIPADTISSDHPMDRMPDADTGMPAYQSSTTYLGKLQEQLQDSSAIGTDTIKTTKALYNLAYATTSKAVESNIYDSNAFKDLEKQLEHSEAEQVQLKSMSTDITNVIETIQTKRAPNLESNVTQLKTATQALSDTAAWAKQDQNIKTYLMQAYEILANI</sequence>
<dbReference type="KEGG" id="fop:FNB79_11020"/>
<feature type="transmembrane region" description="Helical" evidence="1">
    <location>
        <begin position="12"/>
        <end position="32"/>
    </location>
</feature>
<keyword evidence="1" id="KW-0472">Membrane</keyword>
<keyword evidence="1" id="KW-0812">Transmembrane</keyword>
<proteinExistence type="predicted"/>
<dbReference type="AlphaFoldDB" id="A0A516GSH4"/>
<dbReference type="EMBL" id="CP041637">
    <property type="protein sequence ID" value="QDO94472.1"/>
    <property type="molecule type" value="Genomic_DNA"/>
</dbReference>
<dbReference type="RefSeq" id="WP_143381357.1">
    <property type="nucleotide sequence ID" value="NZ_CP041637.1"/>
</dbReference>
<evidence type="ECO:0000313" key="3">
    <source>
        <dbReference type="Proteomes" id="UP000319209"/>
    </source>
</evidence>
<gene>
    <name evidence="2" type="ORF">FNB79_11020</name>
</gene>
<accession>A0A516GSH4</accession>
<name>A0A516GSH4_9FLAO</name>
<dbReference type="OrthoDB" id="9840842at2"/>
<dbReference type="Proteomes" id="UP000319209">
    <property type="component" value="Chromosome"/>
</dbReference>